<evidence type="ECO:0000313" key="2">
    <source>
        <dbReference type="Proteomes" id="UP000006633"/>
    </source>
</evidence>
<dbReference type="HOGENOM" id="CLU_534009_0_0_5"/>
<keyword evidence="1" id="KW-0808">Transferase</keyword>
<dbReference type="STRING" id="639283.Snov_3782"/>
<dbReference type="AlphaFoldDB" id="D6ZYT3"/>
<dbReference type="Gene3D" id="3.90.550.10">
    <property type="entry name" value="Spore Coat Polysaccharide Biosynthesis Protein SpsA, Chain A"/>
    <property type="match status" value="1"/>
</dbReference>
<dbReference type="Pfam" id="PF13641">
    <property type="entry name" value="Glyco_tranf_2_3"/>
    <property type="match status" value="1"/>
</dbReference>
<dbReference type="SUPFAM" id="SSF53448">
    <property type="entry name" value="Nucleotide-diphospho-sugar transferases"/>
    <property type="match status" value="2"/>
</dbReference>
<dbReference type="GO" id="GO:0016740">
    <property type="term" value="F:transferase activity"/>
    <property type="evidence" value="ECO:0007669"/>
    <property type="project" value="UniProtKB-KW"/>
</dbReference>
<protein>
    <submittedName>
        <fullName evidence="1">Glycosyl transferase family 2</fullName>
    </submittedName>
</protein>
<dbReference type="PANTHER" id="PTHR43179">
    <property type="entry name" value="RHAMNOSYLTRANSFERASE WBBL"/>
    <property type="match status" value="1"/>
</dbReference>
<sequence>MLNAPKPFFLTILLTESGELSDRVALNVLPEGDSSWYVLTDAQVQLHPTLADLIRRYSEQRPDVGIFYGDEVALDEDTGAERDVLLKPSFDVTQLIAQDYVGWPIFIHGRALRRLGLPGEAGTAVTYDLLLRAQAAGIAVERIPEILAVRRGAPRRANLEDRRRVAATWAAGGLGDFDVVPGRRPDTLRLTRRLADHPPVTLVIPTRREAPRDVDGRPAGRPYILDLLESLTTASWPVDRLTVLIGDDMEDDGFYRQREWPFDMRFVATPRAPGERFNYARKMNGLWRLAATEHVVLMNDDLVIATPDWLEALMTFALEPDVGGVGARLLYPSGRLQHVGMAFGPNDACAHLFLDEPGAAPTYGNWADVHREYSVVTGAVFATRRSLLDEINGFEERFSLSWNDVDMCLRLRLLGLRIVYTPHAELTHYESASRGQSRVLGSEMALFLERWRDLFEDDPAYHPRLSRTSLIPTPLPVDDVRWWQRHT</sequence>
<proteinExistence type="predicted"/>
<dbReference type="PANTHER" id="PTHR43179:SF7">
    <property type="entry name" value="RHAMNOSYLTRANSFERASE WBBL"/>
    <property type="match status" value="1"/>
</dbReference>
<dbReference type="eggNOG" id="COG1216">
    <property type="taxonomic scope" value="Bacteria"/>
</dbReference>
<dbReference type="EMBL" id="CP002026">
    <property type="protein sequence ID" value="ADH91052.1"/>
    <property type="molecule type" value="Genomic_DNA"/>
</dbReference>
<dbReference type="OrthoDB" id="9783791at2"/>
<dbReference type="RefSeq" id="WP_013168553.1">
    <property type="nucleotide sequence ID" value="NC_014217.1"/>
</dbReference>
<reference evidence="1 2" key="1">
    <citation type="journal article" date="2012" name="Stand. Genomic Sci.">
        <title>Complete genome sequence of the facultatively chemolithoautotrophic and methylotrophic alpha Proteobacterium Starkeya novella type strain (ATCC 8093(T)).</title>
        <authorList>
            <person name="Kappler U."/>
            <person name="Davenport K."/>
            <person name="Beatson S."/>
            <person name="Lucas S."/>
            <person name="Lapidus A."/>
            <person name="Copeland A."/>
            <person name="Berry K.W."/>
            <person name="Glavina Del Rio T."/>
            <person name="Hammon N."/>
            <person name="Dalin E."/>
            <person name="Tice H."/>
            <person name="Pitluck S."/>
            <person name="Richardson P."/>
            <person name="Bruce D."/>
            <person name="Goodwin L.A."/>
            <person name="Han C."/>
            <person name="Tapia R."/>
            <person name="Detter J.C."/>
            <person name="Chang Y.J."/>
            <person name="Jeffries C.D."/>
            <person name="Land M."/>
            <person name="Hauser L."/>
            <person name="Kyrpides N.C."/>
            <person name="Goker M."/>
            <person name="Ivanova N."/>
            <person name="Klenk H.P."/>
            <person name="Woyke T."/>
        </authorList>
    </citation>
    <scope>NUCLEOTIDE SEQUENCE [LARGE SCALE GENOMIC DNA]</scope>
    <source>
        <strain evidence="2">ATCC 8093 / DSM 506 / JCM 20403 / CCM 1077 / IAM 12100 / NBRC 12443 / NCIMB 10456</strain>
    </source>
</reference>
<gene>
    <name evidence="1" type="ordered locus">Snov_3782</name>
</gene>
<dbReference type="InterPro" id="IPR029044">
    <property type="entry name" value="Nucleotide-diphossugar_trans"/>
</dbReference>
<evidence type="ECO:0000313" key="1">
    <source>
        <dbReference type="EMBL" id="ADH91052.1"/>
    </source>
</evidence>
<name>D6ZYT3_ANCN5</name>
<dbReference type="KEGG" id="sno:Snov_3782"/>
<dbReference type="Proteomes" id="UP000006633">
    <property type="component" value="Chromosome"/>
</dbReference>
<accession>D6ZYT3</accession>
<organism evidence="1 2">
    <name type="scientific">Ancylobacter novellus (strain ATCC 8093 / DSM 506 / JCM 20403 / CCM 1077 / IAM 12100 / NBRC 12443 / NCIMB 10456)</name>
    <name type="common">Starkeya novella</name>
    <dbReference type="NCBI Taxonomy" id="639283"/>
    <lineage>
        <taxon>Bacteria</taxon>
        <taxon>Pseudomonadati</taxon>
        <taxon>Pseudomonadota</taxon>
        <taxon>Alphaproteobacteria</taxon>
        <taxon>Hyphomicrobiales</taxon>
        <taxon>Xanthobacteraceae</taxon>
        <taxon>Ancylobacter</taxon>
    </lineage>
</organism>
<keyword evidence="2" id="KW-1185">Reference proteome</keyword>
<dbReference type="CAZy" id="GT2">
    <property type="family name" value="Glycosyltransferase Family 2"/>
</dbReference>